<feature type="domain" description="Competence protein CoiA C-terminal" evidence="3">
    <location>
        <begin position="247"/>
        <end position="363"/>
    </location>
</feature>
<organism evidence="4 5">
    <name type="scientific">Jeotgalibacillus campisalis</name>
    <dbReference type="NCBI Taxonomy" id="220754"/>
    <lineage>
        <taxon>Bacteria</taxon>
        <taxon>Bacillati</taxon>
        <taxon>Bacillota</taxon>
        <taxon>Bacilli</taxon>
        <taxon>Bacillales</taxon>
        <taxon>Caryophanaceae</taxon>
        <taxon>Jeotgalibacillus</taxon>
    </lineage>
</organism>
<dbReference type="InterPro" id="IPR010330">
    <property type="entry name" value="CoiA_nuc"/>
</dbReference>
<evidence type="ECO:0008006" key="6">
    <source>
        <dbReference type="Google" id="ProtNLM"/>
    </source>
</evidence>
<feature type="domain" description="Competence protein CoiA nuclease-like" evidence="1">
    <location>
        <begin position="67"/>
        <end position="219"/>
    </location>
</feature>
<dbReference type="InterPro" id="IPR057253">
    <property type="entry name" value="CoiA-like_N"/>
</dbReference>
<dbReference type="Pfam" id="PF25166">
    <property type="entry name" value="CoiA_C"/>
    <property type="match status" value="1"/>
</dbReference>
<evidence type="ECO:0000313" key="5">
    <source>
        <dbReference type="Proteomes" id="UP000031972"/>
    </source>
</evidence>
<dbReference type="OrthoDB" id="3784230at2"/>
<dbReference type="Pfam" id="PF25164">
    <property type="entry name" value="CoiA_N"/>
    <property type="match status" value="1"/>
</dbReference>
<comment type="caution">
    <text evidence="4">The sequence shown here is derived from an EMBL/GenBank/DDBJ whole genome shotgun (WGS) entry which is preliminary data.</text>
</comment>
<name>A0A0C2VSK9_9BACL</name>
<feature type="domain" description="Competence protein CoiA-like N-terminal" evidence="2">
    <location>
        <begin position="18"/>
        <end position="61"/>
    </location>
</feature>
<evidence type="ECO:0000259" key="2">
    <source>
        <dbReference type="Pfam" id="PF25164"/>
    </source>
</evidence>
<dbReference type="RefSeq" id="WP_041056916.1">
    <property type="nucleotide sequence ID" value="NZ_JXRR01000014.1"/>
</dbReference>
<dbReference type="AlphaFoldDB" id="A0A0C2VSK9"/>
<dbReference type="PATRIC" id="fig|220754.4.peg.1605"/>
<sequence>MLIARNQSGQLLFLDGSSSKDELRKLRNRPYFCLQCSEKVIMKVGDVKIPHFSHQSTKVCRGFSEPESPEHIEAKLQLYNWLRKSSIEAEIEKIYPKFKQRADIGVRFLNKEYAIEFQRSRISLAQFAKRTTEYTVNDIVPVWLLSYDVLSKPVRNKISFSAFHQQFIRYSPFLKQFYLLSYDHVQQSFRTFNNLLPLTKSTFLFSGFSHSLEKIQFPNFPLQPYIYSSKDLKAHQDHRSSWLETRLAHGRGCMDELLNTFYQQRVNLQLIPPWVGIPVRHSVFIKEPDPEWQAYLYLLFLNDTINSDPLSVDFIFKKMKEYVDRTHLNMRFIHPYQLDGLETVVTDYLYMLEKIGVIVKNQNGFILSLGHPFAVIKHVSDMNEMKAQFWRKYQGIILESLNK</sequence>
<protein>
    <recommendedName>
        <fullName evidence="6">Competence protein CoiA</fullName>
    </recommendedName>
</protein>
<accession>A0A0C2VSK9</accession>
<dbReference type="PIRSF" id="PIRSF007487">
    <property type="entry name" value="Competence-induced_CoiA_bac"/>
    <property type="match status" value="1"/>
</dbReference>
<keyword evidence="5" id="KW-1185">Reference proteome</keyword>
<gene>
    <name evidence="4" type="ORF">KR50_15830</name>
</gene>
<dbReference type="InterPro" id="IPR021176">
    <property type="entry name" value="Competence-induced_CoiA"/>
</dbReference>
<dbReference type="Proteomes" id="UP000031972">
    <property type="component" value="Unassembled WGS sequence"/>
</dbReference>
<reference evidence="4 5" key="1">
    <citation type="submission" date="2015-01" db="EMBL/GenBank/DDBJ databases">
        <title>Jeotgalibacillus campisalis genome sequencing.</title>
        <authorList>
            <person name="Goh K.M."/>
            <person name="Chan K.-G."/>
            <person name="Yaakop A.S."/>
            <person name="Ee R."/>
            <person name="Gan H.M."/>
            <person name="Chan C.S."/>
        </authorList>
    </citation>
    <scope>NUCLEOTIDE SEQUENCE [LARGE SCALE GENOMIC DNA]</scope>
    <source>
        <strain evidence="4 5">SF-57</strain>
    </source>
</reference>
<dbReference type="EMBL" id="JXRR01000014">
    <property type="protein sequence ID" value="KIL47416.1"/>
    <property type="molecule type" value="Genomic_DNA"/>
</dbReference>
<dbReference type="Pfam" id="PF06054">
    <property type="entry name" value="CoiA_nuc"/>
    <property type="match status" value="1"/>
</dbReference>
<proteinExistence type="predicted"/>
<evidence type="ECO:0000259" key="1">
    <source>
        <dbReference type="Pfam" id="PF06054"/>
    </source>
</evidence>
<dbReference type="InterPro" id="IPR057252">
    <property type="entry name" value="CoiA_C"/>
</dbReference>
<evidence type="ECO:0000313" key="4">
    <source>
        <dbReference type="EMBL" id="KIL47416.1"/>
    </source>
</evidence>
<evidence type="ECO:0000259" key="3">
    <source>
        <dbReference type="Pfam" id="PF25166"/>
    </source>
</evidence>